<accession>A0A8H7TZ77</accession>
<reference evidence="1" key="2">
    <citation type="journal article" name="Front. Microbiol.">
        <title>Degradative Capacity of Two Strains of Rhodonia placenta: From Phenotype to Genotype.</title>
        <authorList>
            <person name="Kolle M."/>
            <person name="Horta M.A.C."/>
            <person name="Nowrousian M."/>
            <person name="Ohm R.A."/>
            <person name="Benz J.P."/>
            <person name="Pilgard A."/>
        </authorList>
    </citation>
    <scope>NUCLEOTIDE SEQUENCE</scope>
    <source>
        <strain evidence="1">FPRL280</strain>
    </source>
</reference>
<name>A0A8H7TZ77_9APHY</name>
<protein>
    <submittedName>
        <fullName evidence="1">Uncharacterized protein</fullName>
    </submittedName>
</protein>
<dbReference type="Gene3D" id="3.80.10.10">
    <property type="entry name" value="Ribonuclease Inhibitor"/>
    <property type="match status" value="1"/>
</dbReference>
<evidence type="ECO:0000313" key="2">
    <source>
        <dbReference type="Proteomes" id="UP000639403"/>
    </source>
</evidence>
<dbReference type="InterPro" id="IPR032675">
    <property type="entry name" value="LRR_dom_sf"/>
</dbReference>
<reference evidence="1" key="1">
    <citation type="submission" date="2020-11" db="EMBL/GenBank/DDBJ databases">
        <authorList>
            <person name="Koelle M."/>
            <person name="Horta M.A.C."/>
            <person name="Nowrousian M."/>
            <person name="Ohm R.A."/>
            <person name="Benz P."/>
            <person name="Pilgard A."/>
        </authorList>
    </citation>
    <scope>NUCLEOTIDE SEQUENCE</scope>
    <source>
        <strain evidence="1">FPRL280</strain>
    </source>
</reference>
<comment type="caution">
    <text evidence="1">The sequence shown here is derived from an EMBL/GenBank/DDBJ whole genome shotgun (WGS) entry which is preliminary data.</text>
</comment>
<evidence type="ECO:0000313" key="1">
    <source>
        <dbReference type="EMBL" id="KAF9807919.1"/>
    </source>
</evidence>
<dbReference type="AlphaFoldDB" id="A0A8H7TZ77"/>
<dbReference type="Proteomes" id="UP000639403">
    <property type="component" value="Unassembled WGS sequence"/>
</dbReference>
<proteinExistence type="predicted"/>
<organism evidence="1 2">
    <name type="scientific">Rhodonia placenta</name>
    <dbReference type="NCBI Taxonomy" id="104341"/>
    <lineage>
        <taxon>Eukaryota</taxon>
        <taxon>Fungi</taxon>
        <taxon>Dikarya</taxon>
        <taxon>Basidiomycota</taxon>
        <taxon>Agaricomycotina</taxon>
        <taxon>Agaricomycetes</taxon>
        <taxon>Polyporales</taxon>
        <taxon>Adustoporiaceae</taxon>
        <taxon>Rhodonia</taxon>
    </lineage>
</organism>
<dbReference type="EMBL" id="JADOXO010000256">
    <property type="protein sequence ID" value="KAF9807919.1"/>
    <property type="molecule type" value="Genomic_DNA"/>
</dbReference>
<sequence length="386" mass="43647">MPLLQNVEAILGDSLEYDILSIIGNRLHELHYCVSVRDEEPDPADWVTLNGCFRALVETSPAVEVIYTQNIPLSCLQVPFEHWHALRRVDLCEACGRLDGAILRALSCLENLEDLALHDCNITTAENHPPCRFAALNKLDLSDSPARLRGLFVAIDTPVLKNISLCFSVEDDDPNLVRDCCRCLDTMVAKCSSSLWKLRIVVWLPHIHAIVPCIDLLPPLFGLRNIRRLSVALQDRMSSNHLEPEDVQRMARAWPHILSLDYDLEASMLHSLPVDALVPFARYCPDLRILKLPVVTSSVPMDLEDYPTFSHKLRVLRTLFSNPQGPARPLALCLDRLFPCLKTSRCRLMINDDDDWDNSLWHDLVVQLRAIQAAKRRASRNDSASA</sequence>
<gene>
    <name evidence="1" type="ORF">IEO21_08014</name>
</gene>
<dbReference type="SUPFAM" id="SSF52047">
    <property type="entry name" value="RNI-like"/>
    <property type="match status" value="1"/>
</dbReference>